<organism evidence="2 3">
    <name type="scientific">Diaporthe australafricana</name>
    <dbReference type="NCBI Taxonomy" id="127596"/>
    <lineage>
        <taxon>Eukaryota</taxon>
        <taxon>Fungi</taxon>
        <taxon>Dikarya</taxon>
        <taxon>Ascomycota</taxon>
        <taxon>Pezizomycotina</taxon>
        <taxon>Sordariomycetes</taxon>
        <taxon>Sordariomycetidae</taxon>
        <taxon>Diaporthales</taxon>
        <taxon>Diaporthaceae</taxon>
        <taxon>Diaporthe</taxon>
    </lineage>
</organism>
<feature type="region of interest" description="Disordered" evidence="1">
    <location>
        <begin position="1"/>
        <end position="134"/>
    </location>
</feature>
<reference evidence="2 3" key="1">
    <citation type="journal article" date="2024" name="IMA Fungus">
        <title>IMA Genome - F19 : A genome assembly and annotation guide to empower mycologists, including annotated draft genome sequences of Ceratocystis pirilliformis, Diaporthe australafricana, Fusarium ophioides, Paecilomyces lecythidis, and Sporothrix stenoceras.</title>
        <authorList>
            <person name="Aylward J."/>
            <person name="Wilson A.M."/>
            <person name="Visagie C.M."/>
            <person name="Spraker J."/>
            <person name="Barnes I."/>
            <person name="Buitendag C."/>
            <person name="Ceriani C."/>
            <person name="Del Mar Angel L."/>
            <person name="du Plessis D."/>
            <person name="Fuchs T."/>
            <person name="Gasser K."/>
            <person name="Kramer D."/>
            <person name="Li W."/>
            <person name="Munsamy K."/>
            <person name="Piso A."/>
            <person name="Price J.L."/>
            <person name="Sonnekus B."/>
            <person name="Thomas C."/>
            <person name="van der Nest A."/>
            <person name="van Dijk A."/>
            <person name="van Heerden A."/>
            <person name="van Vuuren N."/>
            <person name="Yilmaz N."/>
            <person name="Duong T.A."/>
            <person name="van der Merwe N.A."/>
            <person name="Wingfield M.J."/>
            <person name="Wingfield B.D."/>
        </authorList>
    </citation>
    <scope>NUCLEOTIDE SEQUENCE [LARGE SCALE GENOMIC DNA]</scope>
    <source>
        <strain evidence="2 3">CMW 18300</strain>
    </source>
</reference>
<proteinExistence type="predicted"/>
<evidence type="ECO:0000313" key="2">
    <source>
        <dbReference type="EMBL" id="KAL1857468.1"/>
    </source>
</evidence>
<keyword evidence="3" id="KW-1185">Reference proteome</keyword>
<comment type="caution">
    <text evidence="2">The sequence shown here is derived from an EMBL/GenBank/DDBJ whole genome shotgun (WGS) entry which is preliminary data.</text>
</comment>
<dbReference type="Proteomes" id="UP001583177">
    <property type="component" value="Unassembled WGS sequence"/>
</dbReference>
<accession>A0ABR3WAV8</accession>
<dbReference type="EMBL" id="JAWRVE010000113">
    <property type="protein sequence ID" value="KAL1857468.1"/>
    <property type="molecule type" value="Genomic_DNA"/>
</dbReference>
<name>A0ABR3WAV8_9PEZI</name>
<evidence type="ECO:0000313" key="3">
    <source>
        <dbReference type="Proteomes" id="UP001583177"/>
    </source>
</evidence>
<protein>
    <submittedName>
        <fullName evidence="2">Uncharacterized protein</fullName>
    </submittedName>
</protein>
<evidence type="ECO:0000256" key="1">
    <source>
        <dbReference type="SAM" id="MobiDB-lite"/>
    </source>
</evidence>
<feature type="compositionally biased region" description="Polar residues" evidence="1">
    <location>
        <begin position="51"/>
        <end position="64"/>
    </location>
</feature>
<feature type="compositionally biased region" description="Polar residues" evidence="1">
    <location>
        <begin position="71"/>
        <end position="100"/>
    </location>
</feature>
<sequence>MGSQSSSTTDTKKANPATKDPTATVYIRKATPPRSASQPTAAPRGRPDAPQNHTSVTTSQTLPKSQDLKNLPNQQGRRTASLPKTSRAASGQQLSSGQDQEQNRKAPPAQGGNGRNSSPKSEPRKMETFEVVPAPKVLKGEKRRAKEGSFLDMKKSWELYEAGKLEKWG</sequence>
<gene>
    <name evidence="2" type="ORF">Daus18300_010333</name>
</gene>